<feature type="region of interest" description="Disordered" evidence="2">
    <location>
        <begin position="33"/>
        <end position="77"/>
    </location>
</feature>
<keyword evidence="4" id="KW-1185">Reference proteome</keyword>
<dbReference type="OrthoDB" id="269872at2759"/>
<name>A0A226EEC2_FOLCA</name>
<protein>
    <submittedName>
        <fullName evidence="3">Testis-expressed sequence 9 protein</fullName>
    </submittedName>
</protein>
<reference evidence="3 4" key="1">
    <citation type="submission" date="2015-12" db="EMBL/GenBank/DDBJ databases">
        <title>The genome of Folsomia candida.</title>
        <authorList>
            <person name="Faddeeva A."/>
            <person name="Derks M.F."/>
            <person name="Anvar Y."/>
            <person name="Smit S."/>
            <person name="Van Straalen N."/>
            <person name="Roelofs D."/>
        </authorList>
    </citation>
    <scope>NUCLEOTIDE SEQUENCE [LARGE SCALE GENOMIC DNA]</scope>
    <source>
        <strain evidence="3 4">VU population</strain>
        <tissue evidence="3">Whole body</tissue>
    </source>
</reference>
<feature type="compositionally biased region" description="Polar residues" evidence="2">
    <location>
        <begin position="7"/>
        <end position="20"/>
    </location>
</feature>
<sequence>MIVPISPYQSSNCTSTMHPVYNSSPEVSRLVLRERTTSSSSSSTRSSLTIRCSSDGSEVKNVEENENGDGGGGDDSATTCSSSYLAKDAALHAMNAELEKRSTQIFEKIEKYYANKCGENSVICGSGDAAPLLLPEIEENLKSPPFYKYEDVERSLDAKKDHDFDVCSSDSFPTSVSGATCPSLSSSSSSRSTIIGHRKFAATTNDTQDVDIKARKRLQKATESVVTCLQSKLLSHEGRLAELYVQFRQKIQENTMLEGKTRALEDDRDRLLKSLATLQTATDKATKTAEVVKSNLSLKSQAYAALKRDCDALRRDQKQKSATLQNLQTRLNRSLDECERLKQTNRSLLQNARDKQTEERLLIDELTQKVGQLEQQKSILNATLSKQSALVKTLRQQQHRN</sequence>
<dbReference type="EMBL" id="LNIX01000004">
    <property type="protein sequence ID" value="OXA55882.1"/>
    <property type="molecule type" value="Genomic_DNA"/>
</dbReference>
<keyword evidence="1" id="KW-0175">Coiled coil</keyword>
<evidence type="ECO:0000256" key="1">
    <source>
        <dbReference type="SAM" id="Coils"/>
    </source>
</evidence>
<feature type="compositionally biased region" description="Low complexity" evidence="2">
    <location>
        <begin position="37"/>
        <end position="54"/>
    </location>
</feature>
<evidence type="ECO:0000256" key="2">
    <source>
        <dbReference type="SAM" id="MobiDB-lite"/>
    </source>
</evidence>
<gene>
    <name evidence="3" type="ORF">Fcan01_08918</name>
</gene>
<comment type="caution">
    <text evidence="3">The sequence shown here is derived from an EMBL/GenBank/DDBJ whole genome shotgun (WGS) entry which is preliminary data.</text>
</comment>
<dbReference type="Proteomes" id="UP000198287">
    <property type="component" value="Unassembled WGS sequence"/>
</dbReference>
<evidence type="ECO:0000313" key="4">
    <source>
        <dbReference type="Proteomes" id="UP000198287"/>
    </source>
</evidence>
<dbReference type="AlphaFoldDB" id="A0A226EEC2"/>
<organism evidence="3 4">
    <name type="scientific">Folsomia candida</name>
    <name type="common">Springtail</name>
    <dbReference type="NCBI Taxonomy" id="158441"/>
    <lineage>
        <taxon>Eukaryota</taxon>
        <taxon>Metazoa</taxon>
        <taxon>Ecdysozoa</taxon>
        <taxon>Arthropoda</taxon>
        <taxon>Hexapoda</taxon>
        <taxon>Collembola</taxon>
        <taxon>Entomobryomorpha</taxon>
        <taxon>Isotomoidea</taxon>
        <taxon>Isotomidae</taxon>
        <taxon>Proisotominae</taxon>
        <taxon>Folsomia</taxon>
    </lineage>
</organism>
<feature type="coiled-coil region" evidence="1">
    <location>
        <begin position="310"/>
        <end position="383"/>
    </location>
</feature>
<proteinExistence type="predicted"/>
<feature type="region of interest" description="Disordered" evidence="2">
    <location>
        <begin position="1"/>
        <end position="20"/>
    </location>
</feature>
<accession>A0A226EEC2</accession>
<evidence type="ECO:0000313" key="3">
    <source>
        <dbReference type="EMBL" id="OXA55882.1"/>
    </source>
</evidence>